<gene>
    <name evidence="2" type="ORF">QBC47DRAFT_395615</name>
</gene>
<dbReference type="Proteomes" id="UP001239445">
    <property type="component" value="Unassembled WGS sequence"/>
</dbReference>
<proteinExistence type="predicted"/>
<dbReference type="EMBL" id="MU839855">
    <property type="protein sequence ID" value="KAK1749601.1"/>
    <property type="molecule type" value="Genomic_DNA"/>
</dbReference>
<evidence type="ECO:0000313" key="3">
    <source>
        <dbReference type="Proteomes" id="UP001239445"/>
    </source>
</evidence>
<dbReference type="PANTHER" id="PTHR37171:SF1">
    <property type="entry name" value="SERINE_THREONINE-PROTEIN KINASE YRZF-RELATED"/>
    <property type="match status" value="1"/>
</dbReference>
<evidence type="ECO:0008006" key="4">
    <source>
        <dbReference type="Google" id="ProtNLM"/>
    </source>
</evidence>
<protein>
    <recommendedName>
        <fullName evidence="4">Protein kinase domain-containing protein</fullName>
    </recommendedName>
</protein>
<organism evidence="2 3">
    <name type="scientific">Echria macrotheca</name>
    <dbReference type="NCBI Taxonomy" id="438768"/>
    <lineage>
        <taxon>Eukaryota</taxon>
        <taxon>Fungi</taxon>
        <taxon>Dikarya</taxon>
        <taxon>Ascomycota</taxon>
        <taxon>Pezizomycotina</taxon>
        <taxon>Sordariomycetes</taxon>
        <taxon>Sordariomycetidae</taxon>
        <taxon>Sordariales</taxon>
        <taxon>Schizotheciaceae</taxon>
        <taxon>Echria</taxon>
    </lineage>
</organism>
<dbReference type="AlphaFoldDB" id="A0AAJ0B570"/>
<name>A0AAJ0B570_9PEZI</name>
<feature type="region of interest" description="Disordered" evidence="1">
    <location>
        <begin position="1"/>
        <end position="26"/>
    </location>
</feature>
<dbReference type="SUPFAM" id="SSF56112">
    <property type="entry name" value="Protein kinase-like (PK-like)"/>
    <property type="match status" value="1"/>
</dbReference>
<dbReference type="InterPro" id="IPR011009">
    <property type="entry name" value="Kinase-like_dom_sf"/>
</dbReference>
<dbReference type="InterPro" id="IPR052396">
    <property type="entry name" value="Meiotic_Drive_Suppr_Kinase"/>
</dbReference>
<reference evidence="2" key="1">
    <citation type="submission" date="2023-06" db="EMBL/GenBank/DDBJ databases">
        <title>Genome-scale phylogeny and comparative genomics of the fungal order Sordariales.</title>
        <authorList>
            <consortium name="Lawrence Berkeley National Laboratory"/>
            <person name="Hensen N."/>
            <person name="Bonometti L."/>
            <person name="Westerberg I."/>
            <person name="Brannstrom I.O."/>
            <person name="Guillou S."/>
            <person name="Cros-Aarteil S."/>
            <person name="Calhoun S."/>
            <person name="Haridas S."/>
            <person name="Kuo A."/>
            <person name="Mondo S."/>
            <person name="Pangilinan J."/>
            <person name="Riley R."/>
            <person name="Labutti K."/>
            <person name="Andreopoulos B."/>
            <person name="Lipzen A."/>
            <person name="Chen C."/>
            <person name="Yanf M."/>
            <person name="Daum C."/>
            <person name="Ng V."/>
            <person name="Clum A."/>
            <person name="Steindorff A."/>
            <person name="Ohm R."/>
            <person name="Martin F."/>
            <person name="Silar P."/>
            <person name="Natvig D."/>
            <person name="Lalanne C."/>
            <person name="Gautier V."/>
            <person name="Ament-Velasquez S.L."/>
            <person name="Kruys A."/>
            <person name="Hutchinson M.I."/>
            <person name="Powell A.J."/>
            <person name="Barry K."/>
            <person name="Miller A.N."/>
            <person name="Grigoriev I.V."/>
            <person name="Debuchy R."/>
            <person name="Gladieux P."/>
            <person name="Thoren M.H."/>
            <person name="Johannesson H."/>
        </authorList>
    </citation>
    <scope>NUCLEOTIDE SEQUENCE</scope>
    <source>
        <strain evidence="2">PSN4</strain>
    </source>
</reference>
<evidence type="ECO:0000313" key="2">
    <source>
        <dbReference type="EMBL" id="KAK1749601.1"/>
    </source>
</evidence>
<sequence length="248" mass="27920">MQSASAPASSHRLNDPDADADSTLVRHGDNSQETYFNFWLGTRRVAARGKPCNHHTNVIFLRVLPSTLSRLVHCLVRIFPASWRERLEAWSPEWFLPNQIIMKREKPGWQDEFDNELDIYGTLAPLGGRVVPKLYGQAEYPGTDGVRRRALIMSDIGGIPLGEAEVGSLSLDRVEEMMKDAFQALADAGVGHGDPKLDNMHVVGDKIMLIDFDTSYRIEDAQPELWVLGAVSHALRMYKSCHQRNQPR</sequence>
<comment type="caution">
    <text evidence="2">The sequence shown here is derived from an EMBL/GenBank/DDBJ whole genome shotgun (WGS) entry which is preliminary data.</text>
</comment>
<keyword evidence="3" id="KW-1185">Reference proteome</keyword>
<accession>A0AAJ0B570</accession>
<evidence type="ECO:0000256" key="1">
    <source>
        <dbReference type="SAM" id="MobiDB-lite"/>
    </source>
</evidence>
<dbReference type="PANTHER" id="PTHR37171">
    <property type="entry name" value="SERINE/THREONINE-PROTEIN KINASE YRZF-RELATED"/>
    <property type="match status" value="1"/>
</dbReference>